<dbReference type="Gene3D" id="2.130.10.10">
    <property type="entry name" value="YVTN repeat-like/Quinoprotein amine dehydrogenase"/>
    <property type="match status" value="2"/>
</dbReference>
<name>A0ABQ2S1B2_9DEIO</name>
<sequence length="595" mass="62611">MSPESRSSLKRRLLRPTLLTLAASVTTALAVGFTSQRSVPVSGGTARSVLWLSDTELLSGADSRVVVTDTGGTVSRVYRGASDEVSAVWMSPQRRWVASLNGWSGTEVTVWDAGTGELARRIRGEYLTAGFVQGDLLLVQSDENLSLWNPQNGERRPFPNPLGDDLTGVVTSRDGQRVALKSENTVVVTDAAGQVLQKLNAPGVGSVGFSANHEWLAFTGDKYTTAQHLQSGRTIRIPESWDVEQFTFVQDQGLFMFGEDTFYAVELATGKVERTPAKVGGAVLSTDTSSQGTLATGSYTGIRVGTGDGSSLLPLPAASVYWLGVHAGQFVTLGVDDRLVDEQGRPVSPVIRNVGDLTSTSGALWFSTSGSVSQLQGGQAKVVATFRDDDPSRDRLNVTEGGAGAVLERGRALRIVLPGRAPISPDLSKLSTSYLVGGALSADDRTLNVLQNDGTLSEYTVGTGRLRTVADLPGQGLQLAMGRGGSRAVISLTQGKYTLSILPPGATGPSRSITLPGSGMALDLNMRFSPDGKKLAVISQGRNVWLLDTATLSVLAKAGPFVDSTRTLAWSADGRELAVGAGLGGNDAITVFTVK</sequence>
<dbReference type="SUPFAM" id="SSF50969">
    <property type="entry name" value="YVTN repeat-like/Quinoprotein amine dehydrogenase"/>
    <property type="match status" value="1"/>
</dbReference>
<reference evidence="2" key="1">
    <citation type="journal article" date="2019" name="Int. J. Syst. Evol. Microbiol.">
        <title>The Global Catalogue of Microorganisms (GCM) 10K type strain sequencing project: providing services to taxonomists for standard genome sequencing and annotation.</title>
        <authorList>
            <consortium name="The Broad Institute Genomics Platform"/>
            <consortium name="The Broad Institute Genome Sequencing Center for Infectious Disease"/>
            <person name="Wu L."/>
            <person name="Ma J."/>
        </authorList>
    </citation>
    <scope>NUCLEOTIDE SEQUENCE [LARGE SCALE GENOMIC DNA]</scope>
    <source>
        <strain evidence="2">JCM 31404</strain>
    </source>
</reference>
<evidence type="ECO:0000313" key="2">
    <source>
        <dbReference type="Proteomes" id="UP000634308"/>
    </source>
</evidence>
<dbReference type="SUPFAM" id="SSF82171">
    <property type="entry name" value="DPP6 N-terminal domain-like"/>
    <property type="match status" value="1"/>
</dbReference>
<proteinExistence type="predicted"/>
<keyword evidence="2" id="KW-1185">Reference proteome</keyword>
<accession>A0ABQ2S1B2</accession>
<gene>
    <name evidence="1" type="ORF">GCM10008959_41000</name>
</gene>
<dbReference type="EMBL" id="BMQM01000059">
    <property type="protein sequence ID" value="GGR75828.1"/>
    <property type="molecule type" value="Genomic_DNA"/>
</dbReference>
<protein>
    <recommendedName>
        <fullName evidence="3">WD40 repeat domain-containing protein</fullName>
    </recommendedName>
</protein>
<dbReference type="InterPro" id="IPR015943">
    <property type="entry name" value="WD40/YVTN_repeat-like_dom_sf"/>
</dbReference>
<comment type="caution">
    <text evidence="1">The sequence shown here is derived from an EMBL/GenBank/DDBJ whole genome shotgun (WGS) entry which is preliminary data.</text>
</comment>
<dbReference type="InterPro" id="IPR011044">
    <property type="entry name" value="Quino_amine_DH_bsu"/>
</dbReference>
<evidence type="ECO:0008006" key="3">
    <source>
        <dbReference type="Google" id="ProtNLM"/>
    </source>
</evidence>
<organism evidence="1 2">
    <name type="scientific">Deinococcus seoulensis</name>
    <dbReference type="NCBI Taxonomy" id="1837379"/>
    <lineage>
        <taxon>Bacteria</taxon>
        <taxon>Thermotogati</taxon>
        <taxon>Deinococcota</taxon>
        <taxon>Deinococci</taxon>
        <taxon>Deinococcales</taxon>
        <taxon>Deinococcaceae</taxon>
        <taxon>Deinococcus</taxon>
    </lineage>
</organism>
<dbReference type="RefSeq" id="WP_189066853.1">
    <property type="nucleotide sequence ID" value="NZ_BMQM01000059.1"/>
</dbReference>
<evidence type="ECO:0000313" key="1">
    <source>
        <dbReference type="EMBL" id="GGR75828.1"/>
    </source>
</evidence>
<dbReference type="Proteomes" id="UP000634308">
    <property type="component" value="Unassembled WGS sequence"/>
</dbReference>